<feature type="domain" description="ABC transporter" evidence="7">
    <location>
        <begin position="10"/>
        <end position="241"/>
    </location>
</feature>
<evidence type="ECO:0000256" key="6">
    <source>
        <dbReference type="SAM" id="MobiDB-lite"/>
    </source>
</evidence>
<evidence type="ECO:0000313" key="8">
    <source>
        <dbReference type="EMBL" id="ARF74355.1"/>
    </source>
</evidence>
<dbReference type="RefSeq" id="WP_084748277.1">
    <property type="nucleotide sequence ID" value="NZ_CP020563.1"/>
</dbReference>
<keyword evidence="4 8" id="KW-0067">ATP-binding</keyword>
<dbReference type="SMART" id="SM00382">
    <property type="entry name" value="AAA"/>
    <property type="match status" value="1"/>
</dbReference>
<dbReference type="PANTHER" id="PTHR42711:SF17">
    <property type="entry name" value="ABC TRANSPORTER ATP-BINDING PROTEIN"/>
    <property type="match status" value="1"/>
</dbReference>
<evidence type="ECO:0000259" key="7">
    <source>
        <dbReference type="PROSITE" id="PS50893"/>
    </source>
</evidence>
<dbReference type="InterPro" id="IPR027417">
    <property type="entry name" value="P-loop_NTPase"/>
</dbReference>
<dbReference type="Pfam" id="PF00005">
    <property type="entry name" value="ABC_tran"/>
    <property type="match status" value="1"/>
</dbReference>
<gene>
    <name evidence="8" type="ORF">B7C62_20545</name>
</gene>
<comment type="subcellular location">
    <subcellularLocation>
        <location evidence="1">Cell membrane</location>
        <topology evidence="1">Peripheral membrane protein</topology>
    </subcellularLocation>
</comment>
<dbReference type="GO" id="GO:0005524">
    <property type="term" value="F:ATP binding"/>
    <property type="evidence" value="ECO:0007669"/>
    <property type="project" value="UniProtKB-KW"/>
</dbReference>
<evidence type="ECO:0000256" key="5">
    <source>
        <dbReference type="ARBA" id="ARBA00023251"/>
    </source>
</evidence>
<proteinExistence type="predicted"/>
<dbReference type="InterPro" id="IPR003439">
    <property type="entry name" value="ABC_transporter-like_ATP-bd"/>
</dbReference>
<dbReference type="PROSITE" id="PS50893">
    <property type="entry name" value="ABC_TRANSPORTER_2"/>
    <property type="match status" value="1"/>
</dbReference>
<dbReference type="Gene3D" id="3.40.50.300">
    <property type="entry name" value="P-loop containing nucleotide triphosphate hydrolases"/>
    <property type="match status" value="1"/>
</dbReference>
<accession>A0ABC8BWV4</accession>
<reference evidence="8 9" key="1">
    <citation type="submission" date="2017-04" db="EMBL/GenBank/DDBJ databases">
        <title>The complete genome sequence of Streptomyces albolongus YIM 101047, the producer of novel bafilomycins and novel odoriferous sesquiterpenoids.</title>
        <authorList>
            <person name="Yin M."/>
            <person name="Jiang Y."/>
        </authorList>
    </citation>
    <scope>NUCLEOTIDE SEQUENCE [LARGE SCALE GENOMIC DNA]</scope>
    <source>
        <strain evidence="8 9">YIM 101047</strain>
    </source>
</reference>
<dbReference type="AlphaFoldDB" id="A0ABC8BWV4"/>
<dbReference type="Proteomes" id="UP000192251">
    <property type="component" value="Chromosome"/>
</dbReference>
<keyword evidence="9" id="KW-1185">Reference proteome</keyword>
<organism evidence="8 9">
    <name type="scientific">Kitasatospora albolonga</name>
    <dbReference type="NCBI Taxonomy" id="68173"/>
    <lineage>
        <taxon>Bacteria</taxon>
        <taxon>Bacillati</taxon>
        <taxon>Actinomycetota</taxon>
        <taxon>Actinomycetes</taxon>
        <taxon>Kitasatosporales</taxon>
        <taxon>Streptomycetaceae</taxon>
        <taxon>Kitasatospora</taxon>
    </lineage>
</organism>
<protein>
    <submittedName>
        <fullName evidence="8">Multidrug ABC transporter ATP-binding protein</fullName>
    </submittedName>
</protein>
<sequence length="336" mass="35968">MPEPFLDHVICATDVWRRYGPAGERGFDAVRGVGFTVGRGETFGLLGTNGAGKTSTLELLEGLAAPARGTIRLFGEHDPVRDRARIRPRTGVMLQEGGFASDLTVAETVRMWSRCVSTPRPTAEALGMTGLGGRSGVLVKNLSGGEKRRLDLTLALLGRPELLFLDEPTTGMDPEGRHETWDIIKGLQEQGTTVVLTTHYLEEAEVLADRVAIMHRGRIAASGPVSEITGTRPATIAFRMPPDTTLADLGTLPELGATGAETEPGGPVRLTTDDLQHTATEALLRAREKGITLTGLEARSASLEEVFLHIAGRHDETPGRTLPGDTAHDTEESSLV</sequence>
<evidence type="ECO:0000256" key="4">
    <source>
        <dbReference type="ARBA" id="ARBA00022840"/>
    </source>
</evidence>
<dbReference type="InterPro" id="IPR003593">
    <property type="entry name" value="AAA+_ATPase"/>
</dbReference>
<keyword evidence="2" id="KW-0813">Transport</keyword>
<feature type="region of interest" description="Disordered" evidence="6">
    <location>
        <begin position="312"/>
        <end position="336"/>
    </location>
</feature>
<dbReference type="EMBL" id="CP020563">
    <property type="protein sequence ID" value="ARF74355.1"/>
    <property type="molecule type" value="Genomic_DNA"/>
</dbReference>
<name>A0ABC8BWV4_9ACTN</name>
<evidence type="ECO:0000256" key="2">
    <source>
        <dbReference type="ARBA" id="ARBA00022448"/>
    </source>
</evidence>
<keyword evidence="5" id="KW-0046">Antibiotic resistance</keyword>
<feature type="compositionally biased region" description="Basic and acidic residues" evidence="6">
    <location>
        <begin position="326"/>
        <end position="336"/>
    </location>
</feature>
<dbReference type="CDD" id="cd03230">
    <property type="entry name" value="ABC_DR_subfamily_A"/>
    <property type="match status" value="1"/>
</dbReference>
<evidence type="ECO:0000313" key="9">
    <source>
        <dbReference type="Proteomes" id="UP000192251"/>
    </source>
</evidence>
<dbReference type="SUPFAM" id="SSF52540">
    <property type="entry name" value="P-loop containing nucleoside triphosphate hydrolases"/>
    <property type="match status" value="1"/>
</dbReference>
<dbReference type="PANTHER" id="PTHR42711">
    <property type="entry name" value="ABC TRANSPORTER ATP-BINDING PROTEIN"/>
    <property type="match status" value="1"/>
</dbReference>
<evidence type="ECO:0000256" key="1">
    <source>
        <dbReference type="ARBA" id="ARBA00004202"/>
    </source>
</evidence>
<dbReference type="GO" id="GO:0005886">
    <property type="term" value="C:plasma membrane"/>
    <property type="evidence" value="ECO:0007669"/>
    <property type="project" value="UniProtKB-SubCell"/>
</dbReference>
<dbReference type="InterPro" id="IPR050763">
    <property type="entry name" value="ABC_transporter_ATP-binding"/>
</dbReference>
<evidence type="ECO:0000256" key="3">
    <source>
        <dbReference type="ARBA" id="ARBA00022741"/>
    </source>
</evidence>
<keyword evidence="3" id="KW-0547">Nucleotide-binding</keyword>
<dbReference type="GO" id="GO:0046677">
    <property type="term" value="P:response to antibiotic"/>
    <property type="evidence" value="ECO:0007669"/>
    <property type="project" value="UniProtKB-KW"/>
</dbReference>
<dbReference type="KEGG" id="kab:B7C62_20545"/>